<evidence type="ECO:0000313" key="1">
    <source>
        <dbReference type="EMBL" id="QOW46801.1"/>
    </source>
</evidence>
<gene>
    <name evidence="1" type="ORF">G0028_13325</name>
</gene>
<keyword evidence="2" id="KW-1185">Reference proteome</keyword>
<protein>
    <submittedName>
        <fullName evidence="1">Uncharacterized protein</fullName>
    </submittedName>
</protein>
<accession>A0A7S7AIJ1</accession>
<reference evidence="1 2" key="1">
    <citation type="submission" date="2020-02" db="EMBL/GenBank/DDBJ databases">
        <title>Tigecycline-resistant Acinetobacter species from pigs and migratory birds.</title>
        <authorList>
            <person name="Chen C."/>
            <person name="Sun J."/>
            <person name="Liao X.-P."/>
            <person name="Liu Y.-H."/>
        </authorList>
    </citation>
    <scope>NUCLEOTIDE SEQUENCE [LARGE SCALE GENOMIC DNA]</scope>
    <source>
        <strain evidence="1 2">YH12207_T</strain>
    </source>
</reference>
<proteinExistence type="predicted"/>
<dbReference type="RefSeq" id="WP_180045291.1">
    <property type="nucleotide sequence ID" value="NZ_CP048659.1"/>
</dbReference>
<sequence>MTYKINLAIETSTYQALQNVTERLNQGDKENLSKQLGTIFTDMSCQVLDQVFGRLIEEKRGKNLDAKAQKSLKEAEQIFEQIESALRKYMPWSISFFGNDRLKPVANHILQKFDPSNSEQIYMYYMLDRHLGEQASQNIQQVLDGNLQALPATLKNLIKIIDLGISEFIRDPKTLLKFNFVVDKTLNGVINMITSTGYKRLEKVGDEYKTGDAEKAQHYAKHFNSFLVRV</sequence>
<dbReference type="Proteomes" id="UP000593966">
    <property type="component" value="Chromosome"/>
</dbReference>
<name>A0A7S7AIJ1_9GAMM</name>
<dbReference type="AlphaFoldDB" id="A0A7S7AIJ1"/>
<organism evidence="1 2">
    <name type="scientific">Acinetobacter piscicola</name>
    <dbReference type="NCBI Taxonomy" id="2006115"/>
    <lineage>
        <taxon>Bacteria</taxon>
        <taxon>Pseudomonadati</taxon>
        <taxon>Pseudomonadota</taxon>
        <taxon>Gammaproteobacteria</taxon>
        <taxon>Moraxellales</taxon>
        <taxon>Moraxellaceae</taxon>
        <taxon>Acinetobacter</taxon>
    </lineage>
</organism>
<evidence type="ECO:0000313" key="2">
    <source>
        <dbReference type="Proteomes" id="UP000593966"/>
    </source>
</evidence>
<dbReference type="EMBL" id="CP048659">
    <property type="protein sequence ID" value="QOW46801.1"/>
    <property type="molecule type" value="Genomic_DNA"/>
</dbReference>